<evidence type="ECO:0000313" key="4">
    <source>
        <dbReference type="EMBL" id="USP79139.1"/>
    </source>
</evidence>
<evidence type="ECO:0000256" key="2">
    <source>
        <dbReference type="SAM" id="MobiDB-lite"/>
    </source>
</evidence>
<evidence type="ECO:0000256" key="1">
    <source>
        <dbReference type="ARBA" id="ARBA00038310"/>
    </source>
</evidence>
<keyword evidence="5" id="KW-1185">Reference proteome</keyword>
<dbReference type="GO" id="GO:0016787">
    <property type="term" value="F:hydrolase activity"/>
    <property type="evidence" value="ECO:0007669"/>
    <property type="project" value="InterPro"/>
</dbReference>
<dbReference type="SUPFAM" id="SSF51556">
    <property type="entry name" value="Metallo-dependent hydrolases"/>
    <property type="match status" value="1"/>
</dbReference>
<name>A0A9Q8ZAQ7_CURCL</name>
<protein>
    <recommendedName>
        <fullName evidence="3">Amidohydrolase-related domain-containing protein</fullName>
    </recommendedName>
</protein>
<proteinExistence type="inferred from homology"/>
<dbReference type="InterPro" id="IPR006680">
    <property type="entry name" value="Amidohydro-rel"/>
</dbReference>
<reference evidence="4" key="1">
    <citation type="submission" date="2021-12" db="EMBL/GenBank/DDBJ databases">
        <title>Curvularia clavata genome.</title>
        <authorList>
            <person name="Cao Y."/>
        </authorList>
    </citation>
    <scope>NUCLEOTIDE SEQUENCE</scope>
    <source>
        <strain evidence="4">Yc1106</strain>
    </source>
</reference>
<dbReference type="OrthoDB" id="2135488at2759"/>
<organism evidence="4 5">
    <name type="scientific">Curvularia clavata</name>
    <dbReference type="NCBI Taxonomy" id="95742"/>
    <lineage>
        <taxon>Eukaryota</taxon>
        <taxon>Fungi</taxon>
        <taxon>Dikarya</taxon>
        <taxon>Ascomycota</taxon>
        <taxon>Pezizomycotina</taxon>
        <taxon>Dothideomycetes</taxon>
        <taxon>Pleosporomycetidae</taxon>
        <taxon>Pleosporales</taxon>
        <taxon>Pleosporineae</taxon>
        <taxon>Pleosporaceae</taxon>
        <taxon>Curvularia</taxon>
    </lineage>
</organism>
<evidence type="ECO:0000313" key="5">
    <source>
        <dbReference type="Proteomes" id="UP001056012"/>
    </source>
</evidence>
<gene>
    <name evidence="4" type="ORF">yc1106_06413</name>
</gene>
<feature type="region of interest" description="Disordered" evidence="2">
    <location>
        <begin position="68"/>
        <end position="88"/>
    </location>
</feature>
<dbReference type="PANTHER" id="PTHR43569">
    <property type="entry name" value="AMIDOHYDROLASE"/>
    <property type="match status" value="1"/>
</dbReference>
<sequence length="380" mass="42397">MSQSHQRILDSHIHLWPSTATSSTDHGWMTPDHFLSKRHGITDYLSIATSPTPSGFIYVETDRYLPSPFPPSSSSSSSSSEEDTTQTLTQWAKQPLEEIKFLRRIAEATPADGDGFTPTDAEKMKGCVIYAPFHVSPALFSRYMAIAEETAGPRLWSQVVGFRYLLQGKGEGGVQKLVEEGEQTEVWVKNLSYLREGKGGKGRSFDVGVDVNRDGYAPFEVVGRLIASVRKEEEREGVEKGKGVRFVLNHLGKHPLSPSSPVPSPQWRDGIAAFADDTAVYMKFSGGFNEFVPSTPSDVPTLVRTLTPFFNHVYECFGSGRILFGSDWPVCNVGGQKGEEGNWGLWREVVETWMEEKGLNEEEREQIWWRSACEAYAVET</sequence>
<accession>A0A9Q8ZAQ7</accession>
<dbReference type="Gene3D" id="3.20.20.140">
    <property type="entry name" value="Metal-dependent hydrolases"/>
    <property type="match status" value="1"/>
</dbReference>
<dbReference type="PANTHER" id="PTHR43569:SF2">
    <property type="entry name" value="AMIDOHYDROLASE-RELATED DOMAIN-CONTAINING PROTEIN"/>
    <property type="match status" value="1"/>
</dbReference>
<dbReference type="EMBL" id="CP089277">
    <property type="protein sequence ID" value="USP79139.1"/>
    <property type="molecule type" value="Genomic_DNA"/>
</dbReference>
<feature type="domain" description="Amidohydrolase-related" evidence="3">
    <location>
        <begin position="243"/>
        <end position="374"/>
    </location>
</feature>
<dbReference type="Pfam" id="PF04909">
    <property type="entry name" value="Amidohydro_2"/>
    <property type="match status" value="1"/>
</dbReference>
<dbReference type="InterPro" id="IPR032466">
    <property type="entry name" value="Metal_Hydrolase"/>
</dbReference>
<comment type="similarity">
    <text evidence="1">Belongs to the metallo-dependent hydrolases superfamily.</text>
</comment>
<dbReference type="Proteomes" id="UP001056012">
    <property type="component" value="Chromosome 4"/>
</dbReference>
<dbReference type="InterPro" id="IPR052350">
    <property type="entry name" value="Metallo-dep_Lactonases"/>
</dbReference>
<dbReference type="AlphaFoldDB" id="A0A9Q8ZAQ7"/>
<evidence type="ECO:0000259" key="3">
    <source>
        <dbReference type="Pfam" id="PF04909"/>
    </source>
</evidence>
<dbReference type="VEuPathDB" id="FungiDB:yc1106_06413"/>